<dbReference type="Proteomes" id="UP000633509">
    <property type="component" value="Unassembled WGS sequence"/>
</dbReference>
<dbReference type="RefSeq" id="WP_225963643.1">
    <property type="nucleotide sequence ID" value="NZ_JADBEK010000001.1"/>
</dbReference>
<keyword evidence="2" id="KW-1185">Reference proteome</keyword>
<reference evidence="1 2" key="1">
    <citation type="submission" date="2020-10" db="EMBL/GenBank/DDBJ databases">
        <title>Sequencing the genomes of 1000 actinobacteria strains.</title>
        <authorList>
            <person name="Klenk H.-P."/>
        </authorList>
    </citation>
    <scope>NUCLEOTIDE SEQUENCE [LARGE SCALE GENOMIC DNA]</scope>
    <source>
        <strain evidence="1 2">DSM 43173</strain>
    </source>
</reference>
<accession>A0ABR9M1H7</accession>
<comment type="caution">
    <text evidence="1">The sequence shown here is derived from an EMBL/GenBank/DDBJ whole genome shotgun (WGS) entry which is preliminary data.</text>
</comment>
<evidence type="ECO:0000313" key="2">
    <source>
        <dbReference type="Proteomes" id="UP000633509"/>
    </source>
</evidence>
<proteinExistence type="predicted"/>
<name>A0ABR9M1H7_9ACTN</name>
<organism evidence="1 2">
    <name type="scientific">Nonomuraea angiospora</name>
    <dbReference type="NCBI Taxonomy" id="46172"/>
    <lineage>
        <taxon>Bacteria</taxon>
        <taxon>Bacillati</taxon>
        <taxon>Actinomycetota</taxon>
        <taxon>Actinomycetes</taxon>
        <taxon>Streptosporangiales</taxon>
        <taxon>Streptosporangiaceae</taxon>
        <taxon>Nonomuraea</taxon>
    </lineage>
</organism>
<protein>
    <submittedName>
        <fullName evidence="1">Excisionase family DNA binding protein</fullName>
    </submittedName>
</protein>
<evidence type="ECO:0000313" key="1">
    <source>
        <dbReference type="EMBL" id="MBE1586758.1"/>
    </source>
</evidence>
<gene>
    <name evidence="1" type="ORF">H4W80_005016</name>
</gene>
<dbReference type="EMBL" id="JADBEK010000001">
    <property type="protein sequence ID" value="MBE1586758.1"/>
    <property type="molecule type" value="Genomic_DNA"/>
</dbReference>
<sequence length="91" mass="9741">MATEWRTVRCPMLEVVHRWPPAGGSTVAEPWPSTNDFAARLGVIRNTIYQIAEKGMAAHEVGQLCKFQASEVGAWALSGSAAPGSSQGEVE</sequence>